<dbReference type="AlphaFoldDB" id="A0AAV3B065"/>
<evidence type="ECO:0000259" key="6">
    <source>
        <dbReference type="Pfam" id="PF18876"/>
    </source>
</evidence>
<dbReference type="InterPro" id="IPR043640">
    <property type="entry name" value="AF4/FMR2_CHD"/>
</dbReference>
<feature type="compositionally biased region" description="Low complexity" evidence="5">
    <location>
        <begin position="294"/>
        <end position="317"/>
    </location>
</feature>
<feature type="compositionally biased region" description="Polar residues" evidence="5">
    <location>
        <begin position="357"/>
        <end position="377"/>
    </location>
</feature>
<dbReference type="Proteomes" id="UP001181693">
    <property type="component" value="Unassembled WGS sequence"/>
</dbReference>
<feature type="compositionally biased region" description="Polar residues" evidence="5">
    <location>
        <begin position="24"/>
        <end position="33"/>
    </location>
</feature>
<evidence type="ECO:0000313" key="7">
    <source>
        <dbReference type="EMBL" id="DBA33208.1"/>
    </source>
</evidence>
<dbReference type="Pfam" id="PF18876">
    <property type="entry name" value="AFF4_CHD"/>
    <property type="match status" value="1"/>
</dbReference>
<protein>
    <recommendedName>
        <fullName evidence="6">AF4/FMR2 C-terminal homology domain-containing protein</fullName>
    </recommendedName>
</protein>
<feature type="region of interest" description="Disordered" evidence="5">
    <location>
        <begin position="526"/>
        <end position="563"/>
    </location>
</feature>
<dbReference type="GO" id="GO:0010468">
    <property type="term" value="P:regulation of gene expression"/>
    <property type="evidence" value="ECO:0007669"/>
    <property type="project" value="InterPro"/>
</dbReference>
<evidence type="ECO:0000256" key="1">
    <source>
        <dbReference type="ARBA" id="ARBA00004123"/>
    </source>
</evidence>
<keyword evidence="8" id="KW-1185">Reference proteome</keyword>
<gene>
    <name evidence="7" type="ORF">GDO54_000929</name>
</gene>
<comment type="subcellular location">
    <subcellularLocation>
        <location evidence="1">Nucleus</location>
    </subcellularLocation>
</comment>
<keyword evidence="4" id="KW-0539">Nucleus</keyword>
<evidence type="ECO:0000313" key="8">
    <source>
        <dbReference type="Proteomes" id="UP001181693"/>
    </source>
</evidence>
<keyword evidence="3" id="KW-0597">Phosphoprotein</keyword>
<feature type="compositionally biased region" description="Polar residues" evidence="5">
    <location>
        <begin position="135"/>
        <end position="150"/>
    </location>
</feature>
<feature type="compositionally biased region" description="Low complexity" evidence="5">
    <location>
        <begin position="264"/>
        <end position="284"/>
    </location>
</feature>
<feature type="region of interest" description="Disordered" evidence="5">
    <location>
        <begin position="128"/>
        <end position="166"/>
    </location>
</feature>
<evidence type="ECO:0000256" key="4">
    <source>
        <dbReference type="ARBA" id="ARBA00023242"/>
    </source>
</evidence>
<dbReference type="GO" id="GO:0032783">
    <property type="term" value="C:super elongation complex"/>
    <property type="evidence" value="ECO:0007669"/>
    <property type="project" value="TreeGrafter"/>
</dbReference>
<dbReference type="Pfam" id="PF05110">
    <property type="entry name" value="AF-4"/>
    <property type="match status" value="2"/>
</dbReference>
<feature type="domain" description="AF4/FMR2 C-terminal homology" evidence="6">
    <location>
        <begin position="779"/>
        <end position="904"/>
    </location>
</feature>
<feature type="region of interest" description="Disordered" evidence="5">
    <location>
        <begin position="354"/>
        <end position="381"/>
    </location>
</feature>
<dbReference type="PANTHER" id="PTHR10528:SF16">
    <property type="entry name" value="AF4_FMR2 FAMILY MEMBER 3"/>
    <property type="match status" value="1"/>
</dbReference>
<evidence type="ECO:0000256" key="2">
    <source>
        <dbReference type="ARBA" id="ARBA00007354"/>
    </source>
</evidence>
<organism evidence="7 8">
    <name type="scientific">Pyxicephalus adspersus</name>
    <name type="common">African bullfrog</name>
    <dbReference type="NCBI Taxonomy" id="30357"/>
    <lineage>
        <taxon>Eukaryota</taxon>
        <taxon>Metazoa</taxon>
        <taxon>Chordata</taxon>
        <taxon>Craniata</taxon>
        <taxon>Vertebrata</taxon>
        <taxon>Euteleostomi</taxon>
        <taxon>Amphibia</taxon>
        <taxon>Batrachia</taxon>
        <taxon>Anura</taxon>
        <taxon>Neobatrachia</taxon>
        <taxon>Ranoidea</taxon>
        <taxon>Pyxicephalidae</taxon>
        <taxon>Pyxicephalinae</taxon>
        <taxon>Pyxicephalus</taxon>
    </lineage>
</organism>
<feature type="compositionally biased region" description="Polar residues" evidence="5">
    <location>
        <begin position="544"/>
        <end position="563"/>
    </location>
</feature>
<dbReference type="InterPro" id="IPR007797">
    <property type="entry name" value="AF4/FMR2"/>
</dbReference>
<dbReference type="EMBL" id="DYDO01000001">
    <property type="protein sequence ID" value="DBA33208.1"/>
    <property type="molecule type" value="Genomic_DNA"/>
</dbReference>
<reference evidence="7" key="1">
    <citation type="thesis" date="2020" institute="ProQuest LLC" country="789 East Eisenhower Parkway, Ann Arbor, MI, USA">
        <title>Comparative Genomics and Chromosome Evolution.</title>
        <authorList>
            <person name="Mudd A.B."/>
        </authorList>
    </citation>
    <scope>NUCLEOTIDE SEQUENCE</scope>
    <source>
        <strain evidence="7">1538</strain>
        <tissue evidence="7">Blood</tissue>
    </source>
</reference>
<evidence type="ECO:0000256" key="5">
    <source>
        <dbReference type="SAM" id="MobiDB-lite"/>
    </source>
</evidence>
<accession>A0AAV3B065</accession>
<evidence type="ECO:0000256" key="3">
    <source>
        <dbReference type="ARBA" id="ARBA00022553"/>
    </source>
</evidence>
<comment type="similarity">
    <text evidence="2">Belongs to the AF4 family.</text>
</comment>
<dbReference type="PANTHER" id="PTHR10528">
    <property type="entry name" value="AF4/FMR2 FAMILY MEMBER"/>
    <property type="match status" value="1"/>
</dbReference>
<feature type="region of interest" description="Disordered" evidence="5">
    <location>
        <begin position="1"/>
        <end position="54"/>
    </location>
</feature>
<name>A0AAV3B065_PYXAD</name>
<sequence length="1010" mass="111896">MNWQLTGYSLEGQKGGSKADQRKANSANSNSKCGHQKHINDKSKNYMLSPESTSGNDYQHNLLTCGFDKPLSRTITHSKLNCNIDLDSQIKEKHCSQNTNSLNSLQTFPASIVSKLNPVQQKPTAYVRPMDGQDQAPNESPKLKSQNELSTVLPRGLSNKADSDKLQEEKVETFSDLSQDEYVFWWKYSGIQMVPSACPPSPTLEEEDGDLKIRSQANCSAQISMLEDDLKLSSDEDDCQQLATEGQAVGVQSDSAVSGDPQKGSGLASGISIKGSGSNSSESDTTSESDSETESSSSESESSTPSSPSACTSPEPEQATSNKWQLDKWLNKVNPNKNTILNHAQSLNLNGVHENKASSTEASKSCHPSPNHKNGGSPNREDHSLGAVCAVHGSKSVKLHTSPCAATIVVGVPTESTSSRRPVCRQLTRRTERTSSADHLNCRKLNETSVSKGISENEIQEQAKNRLTCNSKGLHRKEPRTGVFSCEQRRTRITRSAPKSKEVTEFSIQHSELNTETEVDVSQLPKTFSASPSENNHRIKESGRNNSTCGNTYSSHNVGNTRTGNNIAAETEEQFYKLVPFGRNDNVCSLKGIGEIKSLWVRIDINLLTRIPLNISQEHYNLICNTDKTFMASQNKDLPPAIHNTGLKMRRKRKFECEQSQDTKKKHVENRERLQFPLGSYDVTSSSDSTNLSSIAGLYEIRNGNRLLPLPCLSDESSKTLNDGCSSATKCDRNGLTRPESRLHVEQSSLPVPSASNITVGYKEDFQSDMWSSGLYGHKETRKAKQSLDSIPHSADYFMQEAKRMKHKADAMMDKFDKVLNYTEAALSFIECGNAMEHGPMESKSPYTMYSETVELIRYALRLKSHSGHSGSTLDKKITALCYRCLALLYWRMFRLKRDHAVKTTMTSSPISPSPLVNSVVSNSSSSTSIISIPQRIHQMAANHVSITNSILHSYDYWEIADNLTKDNTEFFKELDALLGPITLHSSMEHLVQYTRQGLSWIRQSSHHVL</sequence>
<proteinExistence type="inferred from homology"/>
<feature type="region of interest" description="Disordered" evidence="5">
    <location>
        <begin position="246"/>
        <end position="322"/>
    </location>
</feature>
<comment type="caution">
    <text evidence="7">The sequence shown here is derived from an EMBL/GenBank/DDBJ whole genome shotgun (WGS) entry which is preliminary data.</text>
</comment>